<name>A0A062TZU7_9PROT</name>
<dbReference type="EMBL" id="AWFB01000016">
    <property type="protein sequence ID" value="RAN33878.1"/>
    <property type="molecule type" value="Genomic_DNA"/>
</dbReference>
<keyword evidence="5 10" id="KW-0997">Cell inner membrane</keyword>
<dbReference type="InterPro" id="IPR049031">
    <property type="entry name" value="T2SSK_SAM-like_1st"/>
</dbReference>
<dbReference type="InterPro" id="IPR038072">
    <property type="entry name" value="GspK_central_sf"/>
</dbReference>
<comment type="similarity">
    <text evidence="2 10">Belongs to the GSP K family.</text>
</comment>
<evidence type="ECO:0000259" key="11">
    <source>
        <dbReference type="Pfam" id="PF03934"/>
    </source>
</evidence>
<dbReference type="PIRSF" id="PIRSF002786">
    <property type="entry name" value="XcpX"/>
    <property type="match status" value="1"/>
</dbReference>
<dbReference type="STRING" id="1280941.HY2_15710"/>
<dbReference type="OrthoDB" id="9788973at2"/>
<dbReference type="PANTHER" id="PTHR38831:SF1">
    <property type="entry name" value="TYPE II SECRETION SYSTEM PROTEIN K-RELATED"/>
    <property type="match status" value="1"/>
</dbReference>
<evidence type="ECO:0000256" key="7">
    <source>
        <dbReference type="ARBA" id="ARBA00022927"/>
    </source>
</evidence>
<evidence type="ECO:0000256" key="8">
    <source>
        <dbReference type="ARBA" id="ARBA00022989"/>
    </source>
</evidence>
<keyword evidence="14" id="KW-1185">Reference proteome</keyword>
<keyword evidence="4 10" id="KW-1003">Cell membrane</keyword>
<evidence type="ECO:0000256" key="3">
    <source>
        <dbReference type="ARBA" id="ARBA00022448"/>
    </source>
</evidence>
<comment type="subcellular location">
    <subcellularLocation>
        <location evidence="1 10">Cell inner membrane</location>
    </subcellularLocation>
</comment>
<dbReference type="RefSeq" id="WP_034828064.1">
    <property type="nucleotide sequence ID" value="NZ_AWFA01000041.1"/>
</dbReference>
<evidence type="ECO:0000256" key="10">
    <source>
        <dbReference type="PIRNR" id="PIRNR002786"/>
    </source>
</evidence>
<keyword evidence="9 10" id="KW-0472">Membrane</keyword>
<proteinExistence type="inferred from homology"/>
<dbReference type="Pfam" id="PF03934">
    <property type="entry name" value="T2SSK"/>
    <property type="match status" value="1"/>
</dbReference>
<keyword evidence="3 10" id="KW-0813">Transport</keyword>
<evidence type="ECO:0000256" key="9">
    <source>
        <dbReference type="ARBA" id="ARBA00023136"/>
    </source>
</evidence>
<dbReference type="AlphaFoldDB" id="A0A062TZU7"/>
<comment type="caution">
    <text evidence="13">The sequence shown here is derived from an EMBL/GenBank/DDBJ whole genome shotgun (WGS) entry which is preliminary data.</text>
</comment>
<accession>A0A062TZU7</accession>
<dbReference type="eggNOG" id="COG3156">
    <property type="taxonomic scope" value="Bacteria"/>
</dbReference>
<reference evidence="13 14" key="1">
    <citation type="submission" date="2013-04" db="EMBL/GenBank/DDBJ databases">
        <title>Hyphomonas sp. T24B3 Genome Sequencing.</title>
        <authorList>
            <person name="Lai Q."/>
            <person name="Shao Z."/>
        </authorList>
    </citation>
    <scope>NUCLEOTIDE SEQUENCE [LARGE SCALE GENOMIC DNA]</scope>
    <source>
        <strain evidence="13 14">T24B3</strain>
    </source>
</reference>
<dbReference type="InterPro" id="IPR049179">
    <property type="entry name" value="T2SSK_SAM-like_2nd"/>
</dbReference>
<evidence type="ECO:0000313" key="13">
    <source>
        <dbReference type="EMBL" id="RAN33878.1"/>
    </source>
</evidence>
<evidence type="ECO:0000313" key="14">
    <source>
        <dbReference type="Proteomes" id="UP000249123"/>
    </source>
</evidence>
<keyword evidence="8" id="KW-1133">Transmembrane helix</keyword>
<dbReference type="GO" id="GO:0009306">
    <property type="term" value="P:protein secretion"/>
    <property type="evidence" value="ECO:0007669"/>
    <property type="project" value="InterPro"/>
</dbReference>
<dbReference type="PANTHER" id="PTHR38831">
    <property type="entry name" value="TYPE II SECRETION SYSTEM PROTEIN K"/>
    <property type="match status" value="1"/>
</dbReference>
<dbReference type="Pfam" id="PF21687">
    <property type="entry name" value="T2SSK_1st"/>
    <property type="match status" value="1"/>
</dbReference>
<dbReference type="Gene3D" id="3.30.1300.30">
    <property type="entry name" value="GSPII I/J protein-like"/>
    <property type="match status" value="1"/>
</dbReference>
<dbReference type="NCBIfam" id="NF037980">
    <property type="entry name" value="T2SS_GspK"/>
    <property type="match status" value="1"/>
</dbReference>
<feature type="domain" description="T2SS protein K second SAM-like" evidence="11">
    <location>
        <begin position="220"/>
        <end position="274"/>
    </location>
</feature>
<dbReference type="Proteomes" id="UP000249123">
    <property type="component" value="Unassembled WGS sequence"/>
</dbReference>
<evidence type="ECO:0000256" key="1">
    <source>
        <dbReference type="ARBA" id="ARBA00004533"/>
    </source>
</evidence>
<dbReference type="InterPro" id="IPR005628">
    <property type="entry name" value="GspK"/>
</dbReference>
<dbReference type="GO" id="GO:0005886">
    <property type="term" value="C:plasma membrane"/>
    <property type="evidence" value="ECO:0007669"/>
    <property type="project" value="UniProtKB-SubCell"/>
</dbReference>
<keyword evidence="6" id="KW-0812">Transmembrane</keyword>
<keyword evidence="7" id="KW-0653">Protein transport</keyword>
<dbReference type="Gene3D" id="1.10.40.60">
    <property type="entry name" value="EpsJ-like"/>
    <property type="match status" value="2"/>
</dbReference>
<evidence type="ECO:0000256" key="6">
    <source>
        <dbReference type="ARBA" id="ARBA00022692"/>
    </source>
</evidence>
<evidence type="ECO:0000256" key="4">
    <source>
        <dbReference type="ARBA" id="ARBA00022475"/>
    </source>
</evidence>
<evidence type="ECO:0000256" key="5">
    <source>
        <dbReference type="ARBA" id="ARBA00022519"/>
    </source>
</evidence>
<evidence type="ECO:0000259" key="12">
    <source>
        <dbReference type="Pfam" id="PF21687"/>
    </source>
</evidence>
<protein>
    <recommendedName>
        <fullName evidence="10">Type II secretion system protein K</fullName>
    </recommendedName>
</protein>
<dbReference type="SUPFAM" id="SSF158544">
    <property type="entry name" value="GspK insert domain-like"/>
    <property type="match status" value="2"/>
</dbReference>
<gene>
    <name evidence="13" type="ORF">HY3_11965</name>
</gene>
<sequence>MKTSRLSRESGATLLSVLLVITLMSAAALAATDALARSVSVSRTSGYRADSFWAVRGALAAGEQVVNELLASLQGNLAADSSLLREPVTLPYERASIIISLRDASNCFNLNSIEGDEGTGRGGKAPLRSLRTLYEEAGIYGNEARQLTDSLADWIDADTSTRPSGAEDPLYRSRAIPHRTGGQKLLSVAEVRAVEGYTSEVMARLDGLVCVRRAEFETLLNINTLTLSQAPLLPALFSRELSITEAERIISSRPEGGWANVGEFLSLPDIMKIAPEMRSDQVLSVASNHVEADIVISSPAGATRITALYGRMADGSFVLQDAYRRSS</sequence>
<feature type="domain" description="T2SS protein K first SAM-like" evidence="12">
    <location>
        <begin position="106"/>
        <end position="212"/>
    </location>
</feature>
<evidence type="ECO:0000256" key="2">
    <source>
        <dbReference type="ARBA" id="ARBA00007246"/>
    </source>
</evidence>
<organism evidence="13 14">
    <name type="scientific">Hyphomonas pacifica</name>
    <dbReference type="NCBI Taxonomy" id="1280941"/>
    <lineage>
        <taxon>Bacteria</taxon>
        <taxon>Pseudomonadati</taxon>
        <taxon>Pseudomonadota</taxon>
        <taxon>Alphaproteobacteria</taxon>
        <taxon>Hyphomonadales</taxon>
        <taxon>Hyphomonadaceae</taxon>
        <taxon>Hyphomonas</taxon>
    </lineage>
</organism>